<proteinExistence type="predicted"/>
<evidence type="ECO:0000313" key="2">
    <source>
        <dbReference type="Proteomes" id="UP001605036"/>
    </source>
</evidence>
<sequence length="67" mass="7414">MLFPLLSRLRREQNNGRCRAVNVASYAGSSETAGRNHGSCLPFCLMGQSERRAGYVAEYDFSPASQE</sequence>
<dbReference type="AlphaFoldDB" id="A0ABD1ZNH0"/>
<accession>A0ABD1ZNH0</accession>
<organism evidence="1 2">
    <name type="scientific">Riccia fluitans</name>
    <dbReference type="NCBI Taxonomy" id="41844"/>
    <lineage>
        <taxon>Eukaryota</taxon>
        <taxon>Viridiplantae</taxon>
        <taxon>Streptophyta</taxon>
        <taxon>Embryophyta</taxon>
        <taxon>Marchantiophyta</taxon>
        <taxon>Marchantiopsida</taxon>
        <taxon>Marchantiidae</taxon>
        <taxon>Marchantiales</taxon>
        <taxon>Ricciaceae</taxon>
        <taxon>Riccia</taxon>
    </lineage>
</organism>
<dbReference type="Proteomes" id="UP001605036">
    <property type="component" value="Unassembled WGS sequence"/>
</dbReference>
<evidence type="ECO:0000313" key="1">
    <source>
        <dbReference type="EMBL" id="KAL2652582.1"/>
    </source>
</evidence>
<dbReference type="EMBL" id="JBHFFA010000001">
    <property type="protein sequence ID" value="KAL2652582.1"/>
    <property type="molecule type" value="Genomic_DNA"/>
</dbReference>
<gene>
    <name evidence="1" type="ORF">R1flu_020710</name>
</gene>
<name>A0ABD1ZNH0_9MARC</name>
<comment type="caution">
    <text evidence="1">The sequence shown here is derived from an EMBL/GenBank/DDBJ whole genome shotgun (WGS) entry which is preliminary data.</text>
</comment>
<reference evidence="1 2" key="1">
    <citation type="submission" date="2024-09" db="EMBL/GenBank/DDBJ databases">
        <title>Chromosome-scale assembly of Riccia fluitans.</title>
        <authorList>
            <person name="Paukszto L."/>
            <person name="Sawicki J."/>
            <person name="Karawczyk K."/>
            <person name="Piernik-Szablinska J."/>
            <person name="Szczecinska M."/>
            <person name="Mazdziarz M."/>
        </authorList>
    </citation>
    <scope>NUCLEOTIDE SEQUENCE [LARGE SCALE GENOMIC DNA]</scope>
    <source>
        <strain evidence="1">Rf_01</strain>
        <tissue evidence="1">Aerial parts of the thallus</tissue>
    </source>
</reference>
<protein>
    <submittedName>
        <fullName evidence="1">Uncharacterized protein</fullName>
    </submittedName>
</protein>
<keyword evidence="2" id="KW-1185">Reference proteome</keyword>